<feature type="transmembrane region" description="Helical" evidence="6">
    <location>
        <begin position="327"/>
        <end position="348"/>
    </location>
</feature>
<dbReference type="Gene3D" id="1.20.1250.20">
    <property type="entry name" value="MFS general substrate transporter like domains"/>
    <property type="match status" value="1"/>
</dbReference>
<dbReference type="RefSeq" id="WP_055251388.1">
    <property type="nucleotide sequence ID" value="NZ_CABIXX010000012.1"/>
</dbReference>
<evidence type="ECO:0000256" key="2">
    <source>
        <dbReference type="ARBA" id="ARBA00022475"/>
    </source>
</evidence>
<feature type="transmembrane region" description="Helical" evidence="6">
    <location>
        <begin position="133"/>
        <end position="156"/>
    </location>
</feature>
<accession>A0A174K216</accession>
<feature type="transmembrane region" description="Helical" evidence="6">
    <location>
        <begin position="162"/>
        <end position="182"/>
    </location>
</feature>
<dbReference type="GO" id="GO:0022857">
    <property type="term" value="F:transmembrane transporter activity"/>
    <property type="evidence" value="ECO:0007669"/>
    <property type="project" value="InterPro"/>
</dbReference>
<feature type="transmembrane region" description="Helical" evidence="6">
    <location>
        <begin position="241"/>
        <end position="262"/>
    </location>
</feature>
<dbReference type="Pfam" id="PF07690">
    <property type="entry name" value="MFS_1"/>
    <property type="match status" value="2"/>
</dbReference>
<dbReference type="InterPro" id="IPR020846">
    <property type="entry name" value="MFS_dom"/>
</dbReference>
<feature type="transmembrane region" description="Helical" evidence="6">
    <location>
        <begin position="40"/>
        <end position="63"/>
    </location>
</feature>
<feature type="domain" description="Major facilitator superfamily (MFS) profile" evidence="7">
    <location>
        <begin position="1"/>
        <end position="386"/>
    </location>
</feature>
<dbReference type="PROSITE" id="PS50850">
    <property type="entry name" value="MFS"/>
    <property type="match status" value="1"/>
</dbReference>
<evidence type="ECO:0000256" key="6">
    <source>
        <dbReference type="SAM" id="Phobius"/>
    </source>
</evidence>
<dbReference type="Proteomes" id="UP000095454">
    <property type="component" value="Unassembled WGS sequence"/>
</dbReference>
<dbReference type="InterPro" id="IPR011701">
    <property type="entry name" value="MFS"/>
</dbReference>
<dbReference type="AlphaFoldDB" id="A0A174K216"/>
<dbReference type="EMBL" id="CZAQ01000012">
    <property type="protein sequence ID" value="CUP04456.1"/>
    <property type="molecule type" value="Genomic_DNA"/>
</dbReference>
<dbReference type="SUPFAM" id="SSF103473">
    <property type="entry name" value="MFS general substrate transporter"/>
    <property type="match status" value="1"/>
</dbReference>
<evidence type="ECO:0000259" key="7">
    <source>
        <dbReference type="PROSITE" id="PS50850"/>
    </source>
</evidence>
<dbReference type="InterPro" id="IPR050189">
    <property type="entry name" value="MFS_Efflux_Transporters"/>
</dbReference>
<evidence type="ECO:0000256" key="3">
    <source>
        <dbReference type="ARBA" id="ARBA00022692"/>
    </source>
</evidence>
<comment type="subcellular location">
    <subcellularLocation>
        <location evidence="1">Cell membrane</location>
        <topology evidence="1">Multi-pass membrane protein</topology>
    </subcellularLocation>
</comment>
<dbReference type="PANTHER" id="PTHR43124:SF3">
    <property type="entry name" value="CHLORAMPHENICOL EFFLUX PUMP RV0191"/>
    <property type="match status" value="1"/>
</dbReference>
<protein>
    <submittedName>
        <fullName evidence="8">Multidrug resistance protein</fullName>
    </submittedName>
</protein>
<dbReference type="InterPro" id="IPR036259">
    <property type="entry name" value="MFS_trans_sf"/>
</dbReference>
<keyword evidence="2" id="KW-1003">Cell membrane</keyword>
<evidence type="ECO:0000256" key="4">
    <source>
        <dbReference type="ARBA" id="ARBA00022989"/>
    </source>
</evidence>
<evidence type="ECO:0000313" key="8">
    <source>
        <dbReference type="EMBL" id="CUP04456.1"/>
    </source>
</evidence>
<evidence type="ECO:0000313" key="9">
    <source>
        <dbReference type="Proteomes" id="UP000095454"/>
    </source>
</evidence>
<proteinExistence type="predicted"/>
<feature type="transmembrane region" description="Helical" evidence="6">
    <location>
        <begin position="203"/>
        <end position="221"/>
    </location>
</feature>
<keyword evidence="5 6" id="KW-0472">Membrane</keyword>
<feature type="transmembrane region" description="Helical" evidence="6">
    <location>
        <begin position="274"/>
        <end position="301"/>
    </location>
</feature>
<dbReference type="GO" id="GO:0005886">
    <property type="term" value="C:plasma membrane"/>
    <property type="evidence" value="ECO:0007669"/>
    <property type="project" value="UniProtKB-SubCell"/>
</dbReference>
<evidence type="ECO:0000256" key="5">
    <source>
        <dbReference type="ARBA" id="ARBA00023136"/>
    </source>
</evidence>
<dbReference type="PANTHER" id="PTHR43124">
    <property type="entry name" value="PURINE EFFLUX PUMP PBUE"/>
    <property type="match status" value="1"/>
</dbReference>
<feature type="transmembrane region" description="Helical" evidence="6">
    <location>
        <begin position="360"/>
        <end position="378"/>
    </location>
</feature>
<organism evidence="8 9">
    <name type="scientific">Collinsella aerofaciens</name>
    <dbReference type="NCBI Taxonomy" id="74426"/>
    <lineage>
        <taxon>Bacteria</taxon>
        <taxon>Bacillati</taxon>
        <taxon>Actinomycetota</taxon>
        <taxon>Coriobacteriia</taxon>
        <taxon>Coriobacteriales</taxon>
        <taxon>Coriobacteriaceae</taxon>
        <taxon>Collinsella</taxon>
    </lineage>
</organism>
<reference evidence="8 9" key="1">
    <citation type="submission" date="2015-09" db="EMBL/GenBank/DDBJ databases">
        <authorList>
            <consortium name="Pathogen Informatics"/>
        </authorList>
    </citation>
    <scope>NUCLEOTIDE SEQUENCE [LARGE SCALE GENOMIC DNA]</scope>
    <source>
        <strain evidence="8 9">2789STDY5834902</strain>
    </source>
</reference>
<keyword evidence="4 6" id="KW-1133">Transmembrane helix</keyword>
<sequence length="399" mass="41584">MDKTKIKYLVGIYAAAMCIMGMLVPVPIVASVAAAFPNEIIAAVQMIIGIIPLMMALSAMLVSSQLASRVSKKKTTLVGHVIVMLAGASVLVFHDSLGQVLAASAVMGLGLGAVQNSTDALIADYFGGKQRSFVMGIYSTFVALGGIIWTMVSGILGSAEWFHSYAAYFIMIVFIVIEAVCLPEGHLEPKRKVNVFANMPKEVAIITLMSFVFVLTFQLFSSNVSLLVVGRGFGGTVEAGLASTVMTVAGIAAGLLVGPLFAKFKNLAMPIAWGVTLVGLGLTLVAPAFMVLCVAGFVVALGKETYVPLEGNFAAGNSAPEGRAFNLAIGMAGINFGMALSPIVFEAVTSPFGATIDQKFVAGMIVCAACVVFGAIKYRKLTPAQLAEAEKMAAQGEAE</sequence>
<evidence type="ECO:0000256" key="1">
    <source>
        <dbReference type="ARBA" id="ARBA00004651"/>
    </source>
</evidence>
<name>A0A174K216_9ACTN</name>
<feature type="transmembrane region" description="Helical" evidence="6">
    <location>
        <begin position="75"/>
        <end position="94"/>
    </location>
</feature>
<feature type="transmembrane region" description="Helical" evidence="6">
    <location>
        <begin position="12"/>
        <end position="34"/>
    </location>
</feature>
<gene>
    <name evidence="8" type="ORF">ERS852514_00900</name>
</gene>
<keyword evidence="3 6" id="KW-0812">Transmembrane</keyword>